<dbReference type="Proteomes" id="UP001165541">
    <property type="component" value="Unassembled WGS sequence"/>
</dbReference>
<organism evidence="2 3">
    <name type="scientific">Caldimonas mangrovi</name>
    <dbReference type="NCBI Taxonomy" id="2944811"/>
    <lineage>
        <taxon>Bacteria</taxon>
        <taxon>Pseudomonadati</taxon>
        <taxon>Pseudomonadota</taxon>
        <taxon>Betaproteobacteria</taxon>
        <taxon>Burkholderiales</taxon>
        <taxon>Sphaerotilaceae</taxon>
        <taxon>Caldimonas</taxon>
    </lineage>
</organism>
<dbReference type="EMBL" id="JAMKFE010000017">
    <property type="protein sequence ID" value="MCM5682253.1"/>
    <property type="molecule type" value="Genomic_DNA"/>
</dbReference>
<dbReference type="InterPro" id="IPR007383">
    <property type="entry name" value="DUF445"/>
</dbReference>
<reference evidence="2" key="1">
    <citation type="submission" date="2022-05" db="EMBL/GenBank/DDBJ databases">
        <title>Schlegelella sp. nov., isolated from mangrove soil.</title>
        <authorList>
            <person name="Liu Y."/>
            <person name="Ge X."/>
            <person name="Liu W."/>
        </authorList>
    </citation>
    <scope>NUCLEOTIDE SEQUENCE</scope>
    <source>
        <strain evidence="2">S2-27</strain>
    </source>
</reference>
<name>A0ABT0YU19_9BURK</name>
<evidence type="ECO:0000256" key="1">
    <source>
        <dbReference type="SAM" id="Phobius"/>
    </source>
</evidence>
<keyword evidence="1" id="KW-0472">Membrane</keyword>
<keyword evidence="1" id="KW-1133">Transmembrane helix</keyword>
<dbReference type="PANTHER" id="PTHR38442:SF1">
    <property type="entry name" value="INNER MEMBRANE PROTEIN"/>
    <property type="match status" value="1"/>
</dbReference>
<evidence type="ECO:0000313" key="2">
    <source>
        <dbReference type="EMBL" id="MCM5682253.1"/>
    </source>
</evidence>
<protein>
    <submittedName>
        <fullName evidence="2">DUF445 domain-containing protein</fullName>
    </submittedName>
</protein>
<evidence type="ECO:0000313" key="3">
    <source>
        <dbReference type="Proteomes" id="UP001165541"/>
    </source>
</evidence>
<dbReference type="PANTHER" id="PTHR38442">
    <property type="entry name" value="INNER MEMBRANE PROTEIN-RELATED"/>
    <property type="match status" value="1"/>
</dbReference>
<proteinExistence type="predicted"/>
<sequence length="420" mass="46568">MNAPIARAEGLVRMKRIALGLLALAALTYVTATLLEPRHAAWGYVAAFAEAAMIGAIADWFAVVALFRHPLGLPIPHTAIIPANKSRIGVNLGQFIVTNFLETERVLAKLRSFDPAGRLAAWLSQPQHAEQVGVHLASAARYGLGALDDERVRHFIRSTVVARLEQIDVSRLGGQLLDVLTVNGRHQALLDEVLTQVAALVQDEGVQQKIADVIAKEVKYLRYLGLDNLAGQLATNKIVAGVGRIIGEMGDDPAHPLRQRFDEFVAGFVERLKDDPDYRLKGETIKREVLSHPALAGYLQDVWGELLAWLHADLDREDSSIRRRVAQAALSLGEKLRDDAAMQQWINTQILEAAPQWIERYRGDIRDYIVARVDEWNTQEMTDELERNIGRDLQFIRINGTLVGGLIGLVIHAVTQGLLR</sequence>
<keyword evidence="1" id="KW-0812">Transmembrane</keyword>
<gene>
    <name evidence="2" type="ORF">M8A51_22215</name>
</gene>
<accession>A0ABT0YU19</accession>
<feature type="transmembrane region" description="Helical" evidence="1">
    <location>
        <begin position="42"/>
        <end position="67"/>
    </location>
</feature>
<keyword evidence="3" id="KW-1185">Reference proteome</keyword>
<dbReference type="RefSeq" id="WP_251780728.1">
    <property type="nucleotide sequence ID" value="NZ_JAMKFE010000017.1"/>
</dbReference>
<dbReference type="Pfam" id="PF04286">
    <property type="entry name" value="DUF445"/>
    <property type="match status" value="1"/>
</dbReference>
<comment type="caution">
    <text evidence="2">The sequence shown here is derived from an EMBL/GenBank/DDBJ whole genome shotgun (WGS) entry which is preliminary data.</text>
</comment>
<feature type="transmembrane region" description="Helical" evidence="1">
    <location>
        <begin position="395"/>
        <end position="414"/>
    </location>
</feature>